<name>A0ABY6HBE6_9FIRM</name>
<dbReference type="RefSeq" id="WP_263992624.1">
    <property type="nucleotide sequence ID" value="NZ_CP087994.1"/>
</dbReference>
<keyword evidence="2" id="KW-1185">Reference proteome</keyword>
<proteinExistence type="predicted"/>
<evidence type="ECO:0000313" key="1">
    <source>
        <dbReference type="EMBL" id="UYO61829.1"/>
    </source>
</evidence>
<accession>A0ABY6HBE6</accession>
<dbReference type="Proteomes" id="UP001163550">
    <property type="component" value="Chromosome"/>
</dbReference>
<reference evidence="1" key="1">
    <citation type="submission" date="2021-11" db="EMBL/GenBank/DDBJ databases">
        <title>Isoprene-degrading acetogen.</title>
        <authorList>
            <person name="Yang Y."/>
            <person name="Jin H."/>
            <person name="Yan J."/>
        </authorList>
    </citation>
    <scope>NUCLEOTIDE SEQUENCE</scope>
    <source>
        <strain evidence="1">Berkeley</strain>
    </source>
</reference>
<protein>
    <submittedName>
        <fullName evidence="1">Uncharacterized protein</fullName>
    </submittedName>
</protein>
<evidence type="ECO:0000313" key="2">
    <source>
        <dbReference type="Proteomes" id="UP001163550"/>
    </source>
</evidence>
<dbReference type="EMBL" id="CP087994">
    <property type="protein sequence ID" value="UYO61829.1"/>
    <property type="molecule type" value="Genomic_DNA"/>
</dbReference>
<gene>
    <name evidence="1" type="ORF">LNN31_13700</name>
</gene>
<sequence>MNCYKCPNRIGNLCKPLDVRLELESVERDKLVFYKPKECREGESCQLK</sequence>
<organism evidence="1 2">
    <name type="scientific">Acetobacterium wieringae</name>
    <dbReference type="NCBI Taxonomy" id="52694"/>
    <lineage>
        <taxon>Bacteria</taxon>
        <taxon>Bacillati</taxon>
        <taxon>Bacillota</taxon>
        <taxon>Clostridia</taxon>
        <taxon>Eubacteriales</taxon>
        <taxon>Eubacteriaceae</taxon>
        <taxon>Acetobacterium</taxon>
    </lineage>
</organism>